<dbReference type="SUPFAM" id="SSF55961">
    <property type="entry name" value="Bet v1-like"/>
    <property type="match status" value="1"/>
</dbReference>
<evidence type="ECO:0008006" key="2">
    <source>
        <dbReference type="Google" id="ProtNLM"/>
    </source>
</evidence>
<evidence type="ECO:0000313" key="1">
    <source>
        <dbReference type="EMBL" id="ANV80592.1"/>
    </source>
</evidence>
<accession>A0A1B1TEA8</accession>
<protein>
    <recommendedName>
        <fullName evidence="2">SRPBCC family protein</fullName>
    </recommendedName>
</protein>
<dbReference type="EMBL" id="KP211895">
    <property type="protein sequence ID" value="ANV80592.1"/>
    <property type="molecule type" value="Genomic_DNA"/>
</dbReference>
<name>A0A1B1TEA8_9ARCH</name>
<organism evidence="1">
    <name type="scientific">uncultured Poseidoniia archaeon</name>
    <dbReference type="NCBI Taxonomy" id="1697135"/>
    <lineage>
        <taxon>Archaea</taxon>
        <taxon>Methanobacteriati</taxon>
        <taxon>Thermoplasmatota</taxon>
        <taxon>Candidatus Poseidoniia</taxon>
        <taxon>environmental samples</taxon>
    </lineage>
</organism>
<reference evidence="1" key="1">
    <citation type="submission" date="2014-11" db="EMBL/GenBank/DDBJ databases">
        <authorList>
            <person name="Zhu J."/>
            <person name="Qi W."/>
            <person name="Song R."/>
        </authorList>
    </citation>
    <scope>NUCLEOTIDE SEQUENCE</scope>
</reference>
<proteinExistence type="predicted"/>
<sequence>MNENLPVSQFVEFDLNAVELWELISTPGNLNYAHPYCLSNEIISWNGDEHSDRLVYLNGRNYIRKFDTWEEKQGFTLNIGEENGPQSFVKWEISTISRNKTLLKITVYPYILSKFPRPFRKILHAFWVKPRLEKYLNSVLLGFLYYSENGSSVPKNHFGKHPWFS</sequence>
<dbReference type="AlphaFoldDB" id="A0A1B1TEA8"/>
<reference evidence="1" key="2">
    <citation type="journal article" date="2015" name="ISME J.">
        <title>A new class of marine Euryarchaeota group II from the Mediterranean deep chlorophyll maximum.</title>
        <authorList>
            <person name="Martin-Cuadrado A.B."/>
            <person name="Garcia-Heredia I."/>
            <person name="Molto A.G."/>
            <person name="Lopez-Ubeda R."/>
            <person name="Kimes N."/>
            <person name="Lopez-Garcia P."/>
            <person name="Moreira D."/>
            <person name="Rodriguez-Valera F."/>
        </authorList>
    </citation>
    <scope>NUCLEOTIDE SEQUENCE</scope>
</reference>